<dbReference type="SUPFAM" id="SSF53850">
    <property type="entry name" value="Periplasmic binding protein-like II"/>
    <property type="match status" value="1"/>
</dbReference>
<dbReference type="InterPro" id="IPR005119">
    <property type="entry name" value="LysR_subst-bd"/>
</dbReference>
<comment type="caution">
    <text evidence="6">The sequence shown here is derived from an EMBL/GenBank/DDBJ whole genome shotgun (WGS) entry which is preliminary data.</text>
</comment>
<dbReference type="Gene3D" id="1.10.10.10">
    <property type="entry name" value="Winged helix-like DNA-binding domain superfamily/Winged helix DNA-binding domain"/>
    <property type="match status" value="1"/>
</dbReference>
<organism evidence="6 7">
    <name type="scientific">Acinetobacter baumannii (strain 1295743)</name>
    <dbReference type="NCBI Taxonomy" id="1310613"/>
    <lineage>
        <taxon>Bacteria</taxon>
        <taxon>Pseudomonadati</taxon>
        <taxon>Pseudomonadota</taxon>
        <taxon>Gammaproteobacteria</taxon>
        <taxon>Moraxellales</taxon>
        <taxon>Moraxellaceae</taxon>
        <taxon>Acinetobacter</taxon>
        <taxon>Acinetobacter calcoaceticus/baumannii complex</taxon>
    </lineage>
</organism>
<keyword evidence="3" id="KW-0238">DNA-binding</keyword>
<name>A0A009IMC0_ACIB9</name>
<dbReference type="Pfam" id="PF03466">
    <property type="entry name" value="LysR_substrate"/>
    <property type="match status" value="1"/>
</dbReference>
<keyword evidence="2" id="KW-0805">Transcription regulation</keyword>
<dbReference type="InterPro" id="IPR058163">
    <property type="entry name" value="LysR-type_TF_proteobact-type"/>
</dbReference>
<dbReference type="PANTHER" id="PTHR30537:SF72">
    <property type="entry name" value="LYSR FAMILY TRANSCRIPTIONAL REGULATOR"/>
    <property type="match status" value="1"/>
</dbReference>
<gene>
    <name evidence="6" type="ORF">J512_1829</name>
</gene>
<comment type="similarity">
    <text evidence="1">Belongs to the LysR transcriptional regulatory family.</text>
</comment>
<dbReference type="InterPro" id="IPR036388">
    <property type="entry name" value="WH-like_DNA-bd_sf"/>
</dbReference>
<dbReference type="CDD" id="cd08472">
    <property type="entry name" value="PBP2_CrgA_like_3"/>
    <property type="match status" value="1"/>
</dbReference>
<evidence type="ECO:0000256" key="4">
    <source>
        <dbReference type="ARBA" id="ARBA00023163"/>
    </source>
</evidence>
<dbReference type="FunFam" id="3.40.190.290:FF:000001">
    <property type="entry name" value="Transcriptional regulator, LysR family"/>
    <property type="match status" value="1"/>
</dbReference>
<accession>A0A009IMC0</accession>
<dbReference type="PROSITE" id="PS50931">
    <property type="entry name" value="HTH_LYSR"/>
    <property type="match status" value="1"/>
</dbReference>
<dbReference type="Pfam" id="PF00126">
    <property type="entry name" value="HTH_1"/>
    <property type="match status" value="1"/>
</dbReference>
<dbReference type="SUPFAM" id="SSF46785">
    <property type="entry name" value="Winged helix' DNA-binding domain"/>
    <property type="match status" value="1"/>
</dbReference>
<evidence type="ECO:0000313" key="6">
    <source>
        <dbReference type="EMBL" id="EXB05879.1"/>
    </source>
</evidence>
<dbReference type="InterPro" id="IPR000847">
    <property type="entry name" value="LysR_HTH_N"/>
</dbReference>
<dbReference type="Gene3D" id="3.40.190.290">
    <property type="match status" value="1"/>
</dbReference>
<dbReference type="FunFam" id="1.10.10.10:FF:000001">
    <property type="entry name" value="LysR family transcriptional regulator"/>
    <property type="match status" value="1"/>
</dbReference>
<evidence type="ECO:0000256" key="1">
    <source>
        <dbReference type="ARBA" id="ARBA00009437"/>
    </source>
</evidence>
<dbReference type="Proteomes" id="UP000020595">
    <property type="component" value="Unassembled WGS sequence"/>
</dbReference>
<dbReference type="InterPro" id="IPR036390">
    <property type="entry name" value="WH_DNA-bd_sf"/>
</dbReference>
<dbReference type="AlphaFoldDB" id="A0A009IMC0"/>
<dbReference type="PATRIC" id="fig|1310613.3.peg.1753"/>
<dbReference type="GO" id="GO:0006351">
    <property type="term" value="P:DNA-templated transcription"/>
    <property type="evidence" value="ECO:0007669"/>
    <property type="project" value="TreeGrafter"/>
</dbReference>
<keyword evidence="4" id="KW-0804">Transcription</keyword>
<evidence type="ECO:0000256" key="3">
    <source>
        <dbReference type="ARBA" id="ARBA00023125"/>
    </source>
</evidence>
<proteinExistence type="inferred from homology"/>
<dbReference type="PANTHER" id="PTHR30537">
    <property type="entry name" value="HTH-TYPE TRANSCRIPTIONAL REGULATOR"/>
    <property type="match status" value="1"/>
</dbReference>
<dbReference type="RefSeq" id="WP_032051098.1">
    <property type="nucleotide sequence ID" value="NZ_JEWH01000019.1"/>
</dbReference>
<evidence type="ECO:0000259" key="5">
    <source>
        <dbReference type="PROSITE" id="PS50931"/>
    </source>
</evidence>
<feature type="domain" description="HTH lysR-type" evidence="5">
    <location>
        <begin position="1"/>
        <end position="59"/>
    </location>
</feature>
<evidence type="ECO:0000256" key="2">
    <source>
        <dbReference type="ARBA" id="ARBA00023015"/>
    </source>
</evidence>
<protein>
    <submittedName>
        <fullName evidence="6">Bacterial regulatory helix-turn-helix, lysR family protein</fullName>
    </submittedName>
</protein>
<sequence length="306" mass="34746">MDKFDTLQLFTRIVELGSFSQAADQLNIPRATASNAIKELESNLQCRLLERTTRHVRPSLDGQAFYERCTQILSELDDAESSLRNVIAQPRGLLRVDLSGAHATKIVLPNIDQFHELYPDIELVISTGDRLVDLIREGIDCVVRAGRLDDSTLIARHLVDMPQVICASPDYLNKHGTPEQPEDLLSHYCVNFFSTSGGRNYPFELMVNSKKQDYFLKSWIAVNDAENYVLSALQGAGLIQVPRYHVANELKNGRLVEVLSEWESPKMSVSALYPQHRQLSPRVRVFVAWLSELYTSYFANFVYPQK</sequence>
<evidence type="ECO:0000313" key="7">
    <source>
        <dbReference type="Proteomes" id="UP000020595"/>
    </source>
</evidence>
<dbReference type="GO" id="GO:0043565">
    <property type="term" value="F:sequence-specific DNA binding"/>
    <property type="evidence" value="ECO:0007669"/>
    <property type="project" value="TreeGrafter"/>
</dbReference>
<dbReference type="GO" id="GO:0003700">
    <property type="term" value="F:DNA-binding transcription factor activity"/>
    <property type="evidence" value="ECO:0007669"/>
    <property type="project" value="InterPro"/>
</dbReference>
<dbReference type="EMBL" id="JEWH01000019">
    <property type="protein sequence ID" value="EXB05879.1"/>
    <property type="molecule type" value="Genomic_DNA"/>
</dbReference>
<reference evidence="6 7" key="1">
    <citation type="submission" date="2014-02" db="EMBL/GenBank/DDBJ databases">
        <title>Comparative genomics and transcriptomics to identify genetic mechanisms underlying the emergence of carbapenem resistant Acinetobacter baumannii (CRAb).</title>
        <authorList>
            <person name="Harris A.D."/>
            <person name="Johnson K.J."/>
            <person name="George J."/>
            <person name="Shefchek K."/>
            <person name="Daugherty S.C."/>
            <person name="Parankush S."/>
            <person name="Sadzewicz L."/>
            <person name="Tallon L."/>
            <person name="Sengamalay N."/>
            <person name="Hazen T.H."/>
            <person name="Rasko D.A."/>
        </authorList>
    </citation>
    <scope>NUCLEOTIDE SEQUENCE [LARGE SCALE GENOMIC DNA]</scope>
    <source>
        <strain evidence="6 7">1295743</strain>
    </source>
</reference>